<evidence type="ECO:0000313" key="1">
    <source>
        <dbReference type="EMBL" id="KAJ0099402.1"/>
    </source>
</evidence>
<keyword evidence="2" id="KW-1185">Reference proteome</keyword>
<proteinExistence type="predicted"/>
<dbReference type="EMBL" id="CM047900">
    <property type="protein sequence ID" value="KAJ0099402.1"/>
    <property type="molecule type" value="Genomic_DNA"/>
</dbReference>
<comment type="caution">
    <text evidence="1">The sequence shown here is derived from an EMBL/GenBank/DDBJ whole genome shotgun (WGS) entry which is preliminary data.</text>
</comment>
<organism evidence="1 2">
    <name type="scientific">Pistacia atlantica</name>
    <dbReference type="NCBI Taxonomy" id="434234"/>
    <lineage>
        <taxon>Eukaryota</taxon>
        <taxon>Viridiplantae</taxon>
        <taxon>Streptophyta</taxon>
        <taxon>Embryophyta</taxon>
        <taxon>Tracheophyta</taxon>
        <taxon>Spermatophyta</taxon>
        <taxon>Magnoliopsida</taxon>
        <taxon>eudicotyledons</taxon>
        <taxon>Gunneridae</taxon>
        <taxon>Pentapetalae</taxon>
        <taxon>rosids</taxon>
        <taxon>malvids</taxon>
        <taxon>Sapindales</taxon>
        <taxon>Anacardiaceae</taxon>
        <taxon>Pistacia</taxon>
    </lineage>
</organism>
<sequence>MFRKKKMKIMIATHTYFLHINNNHRLCMGKKDNRIIQ</sequence>
<dbReference type="Proteomes" id="UP001164250">
    <property type="component" value="Chromosome 4"/>
</dbReference>
<accession>A0ACC1BKC8</accession>
<reference evidence="2" key="1">
    <citation type="journal article" date="2023" name="G3 (Bethesda)">
        <title>Genome assembly and association tests identify interacting loci associated with vigor, precocity, and sex in interspecific pistachio rootstocks.</title>
        <authorList>
            <person name="Palmer W."/>
            <person name="Jacygrad E."/>
            <person name="Sagayaradj S."/>
            <person name="Cavanaugh K."/>
            <person name="Han R."/>
            <person name="Bertier L."/>
            <person name="Beede B."/>
            <person name="Kafkas S."/>
            <person name="Golino D."/>
            <person name="Preece J."/>
            <person name="Michelmore R."/>
        </authorList>
    </citation>
    <scope>NUCLEOTIDE SEQUENCE [LARGE SCALE GENOMIC DNA]</scope>
</reference>
<protein>
    <submittedName>
        <fullName evidence="1">Uncharacterized protein</fullName>
    </submittedName>
</protein>
<gene>
    <name evidence="1" type="ORF">Patl1_21639</name>
</gene>
<name>A0ACC1BKC8_9ROSI</name>
<evidence type="ECO:0000313" key="2">
    <source>
        <dbReference type="Proteomes" id="UP001164250"/>
    </source>
</evidence>